<dbReference type="InterPro" id="IPR001478">
    <property type="entry name" value="PDZ"/>
</dbReference>
<keyword evidence="6" id="KW-1185">Reference proteome</keyword>
<dbReference type="GO" id="GO:0006508">
    <property type="term" value="P:proteolysis"/>
    <property type="evidence" value="ECO:0007669"/>
    <property type="project" value="UniProtKB-KW"/>
</dbReference>
<dbReference type="EC" id="3.4.21.108" evidence="5"/>
<evidence type="ECO:0000256" key="1">
    <source>
        <dbReference type="ARBA" id="ARBA00010541"/>
    </source>
</evidence>
<reference evidence="6" key="1">
    <citation type="journal article" date="2013" name="Proc. Natl. Acad. Sci. U.S.A.">
        <title>Improving the coverage of the cyanobacterial phylum using diversity-driven genome sequencing.</title>
        <authorList>
            <person name="Shih P.M."/>
            <person name="Wu D."/>
            <person name="Latifi A."/>
            <person name="Axen S.D."/>
            <person name="Fewer D.P."/>
            <person name="Talla E."/>
            <person name="Calteau A."/>
            <person name="Cai F."/>
            <person name="Tandeau de Marsac N."/>
            <person name="Rippka R."/>
            <person name="Herdman M."/>
            <person name="Sivonen K."/>
            <person name="Coursin T."/>
            <person name="Laurent T."/>
            <person name="Goodwin L."/>
            <person name="Nolan M."/>
            <person name="Davenport K.W."/>
            <person name="Han C.S."/>
            <person name="Rubin E.M."/>
            <person name="Eisen J.A."/>
            <person name="Woyke T."/>
            <person name="Gugger M."/>
            <person name="Kerfeld C.A."/>
        </authorList>
    </citation>
    <scope>NUCLEOTIDE SEQUENCE [LARGE SCALE GENOMIC DNA]</scope>
    <source>
        <strain evidence="6">ATCC 27899 / PCC 7122</strain>
    </source>
</reference>
<dbReference type="PROSITE" id="PS50106">
    <property type="entry name" value="PDZ"/>
    <property type="match status" value="1"/>
</dbReference>
<dbReference type="InterPro" id="IPR001940">
    <property type="entry name" value="Peptidase_S1C"/>
</dbReference>
<dbReference type="InterPro" id="IPR048172">
    <property type="entry name" value="HhoA_HhoB_HtrA-like"/>
</dbReference>
<sequence>MKLSVKQLAVYLSLVVISGGAGVLGSRYFLRYNHSFRELKNITVASPPESITPYPIQGLENSAGGDNVNFIAAAVQKVGPAVVRINATRKVANPISEALKNPLFRRFFGEDEEPIPQERIERGTGSGFILSENGELLTNAHVVADTDTVLVTLKDGRTFEGKVVGVDAVTDVAVVKIPADKLPIVKLGNSQNLIPGQWAIAIGNPLGLDNTVTIGIISATDRTSAQVGVPDKRVSFIQTDAAINPGNSGGPLLNAQGEVIGVNTAIRADAQGLGFAIPIETAARIAKELFTKGRADHPFLGIEMVDLSPTKKQQLNKEDKLNIQPDVGIAIKKVLENSPAQQGGLLPGDVIQRINGKPVKIAAQVQKIVDSSTVGDVLEIEVNRKGKTQTFKVISGTYPQK</sequence>
<dbReference type="Gene3D" id="2.40.10.120">
    <property type="match status" value="1"/>
</dbReference>
<gene>
    <name evidence="5" type="ordered locus">Anacy_2042</name>
</gene>
<dbReference type="Proteomes" id="UP000010474">
    <property type="component" value="Chromosome"/>
</dbReference>
<dbReference type="NCBIfam" id="NF041521">
    <property type="entry name" value="HhoA_HhoB_HtrA"/>
    <property type="match status" value="1"/>
</dbReference>
<dbReference type="SMART" id="SM00228">
    <property type="entry name" value="PDZ"/>
    <property type="match status" value="1"/>
</dbReference>
<dbReference type="PRINTS" id="PR00834">
    <property type="entry name" value="PROTEASES2C"/>
</dbReference>
<dbReference type="GO" id="GO:0004252">
    <property type="term" value="F:serine-type endopeptidase activity"/>
    <property type="evidence" value="ECO:0007669"/>
    <property type="project" value="InterPro"/>
</dbReference>
<dbReference type="InterPro" id="IPR036034">
    <property type="entry name" value="PDZ_sf"/>
</dbReference>
<dbReference type="KEGG" id="acy:Anacy_2042"/>
<evidence type="ECO:0000313" key="5">
    <source>
        <dbReference type="EMBL" id="AFZ57522.1"/>
    </source>
</evidence>
<dbReference type="Pfam" id="PF13365">
    <property type="entry name" value="Trypsin_2"/>
    <property type="match status" value="1"/>
</dbReference>
<name>K9ZG09_ANACC</name>
<protein>
    <submittedName>
        <fullName evidence="5">HtrA2 peptidase</fullName>
        <ecNumber evidence="5">3.4.21.108</ecNumber>
    </submittedName>
</protein>
<dbReference type="OrthoDB" id="9807133at2"/>
<dbReference type="SUPFAM" id="SSF50494">
    <property type="entry name" value="Trypsin-like serine proteases"/>
    <property type="match status" value="1"/>
</dbReference>
<dbReference type="PATRIC" id="fig|272123.3.peg.2222"/>
<dbReference type="Pfam" id="PF13180">
    <property type="entry name" value="PDZ_2"/>
    <property type="match status" value="1"/>
</dbReference>
<dbReference type="InterPro" id="IPR009003">
    <property type="entry name" value="Peptidase_S1_PA"/>
</dbReference>
<dbReference type="HOGENOM" id="CLU_020120_1_2_3"/>
<dbReference type="PANTHER" id="PTHR22939:SF129">
    <property type="entry name" value="SERINE PROTEASE HTRA2, MITOCHONDRIAL"/>
    <property type="match status" value="1"/>
</dbReference>
<evidence type="ECO:0000256" key="3">
    <source>
        <dbReference type="ARBA" id="ARBA00022801"/>
    </source>
</evidence>
<dbReference type="AlphaFoldDB" id="K9ZG09"/>
<evidence type="ECO:0000256" key="2">
    <source>
        <dbReference type="ARBA" id="ARBA00022670"/>
    </source>
</evidence>
<dbReference type="RefSeq" id="WP_015214168.1">
    <property type="nucleotide sequence ID" value="NC_019771.1"/>
</dbReference>
<dbReference type="eggNOG" id="COG0265">
    <property type="taxonomic scope" value="Bacteria"/>
</dbReference>
<evidence type="ECO:0000259" key="4">
    <source>
        <dbReference type="PROSITE" id="PS50106"/>
    </source>
</evidence>
<evidence type="ECO:0000313" key="6">
    <source>
        <dbReference type="Proteomes" id="UP000010474"/>
    </source>
</evidence>
<keyword evidence="2" id="KW-0645">Protease</keyword>
<dbReference type="Gene3D" id="2.30.42.10">
    <property type="match status" value="1"/>
</dbReference>
<accession>K9ZG09</accession>
<keyword evidence="3 5" id="KW-0378">Hydrolase</keyword>
<comment type="similarity">
    <text evidence="1">Belongs to the peptidase S1C family.</text>
</comment>
<feature type="domain" description="PDZ" evidence="4">
    <location>
        <begin position="284"/>
        <end position="386"/>
    </location>
</feature>
<dbReference type="SUPFAM" id="SSF50156">
    <property type="entry name" value="PDZ domain-like"/>
    <property type="match status" value="1"/>
</dbReference>
<dbReference type="EMBL" id="CP003659">
    <property type="protein sequence ID" value="AFZ57522.1"/>
    <property type="molecule type" value="Genomic_DNA"/>
</dbReference>
<organism evidence="5 6">
    <name type="scientific">Anabaena cylindrica (strain ATCC 27899 / PCC 7122)</name>
    <dbReference type="NCBI Taxonomy" id="272123"/>
    <lineage>
        <taxon>Bacteria</taxon>
        <taxon>Bacillati</taxon>
        <taxon>Cyanobacteriota</taxon>
        <taxon>Cyanophyceae</taxon>
        <taxon>Nostocales</taxon>
        <taxon>Nostocaceae</taxon>
        <taxon>Anabaena</taxon>
    </lineage>
</organism>
<dbReference type="STRING" id="272123.Anacy_2042"/>
<dbReference type="PANTHER" id="PTHR22939">
    <property type="entry name" value="SERINE PROTEASE FAMILY S1C HTRA-RELATED"/>
    <property type="match status" value="1"/>
</dbReference>
<proteinExistence type="inferred from homology"/>